<dbReference type="AlphaFoldDB" id="A0A0F9SUN5"/>
<sequence>MSKPVFDDLFAFHGRRNRKSYALLNLALYGFGVSLGLIILILDEALGGTGATAAVLIVVLVLLISIISLITSAQRCRDAGFSGFAALLLCLPYAGTAAWVAMLVWPGDEGKNKFGEDPRGARR</sequence>
<dbReference type="PANTHER" id="PTHR34980:SF3">
    <property type="entry name" value="BLR8105 PROTEIN"/>
    <property type="match status" value="1"/>
</dbReference>
<evidence type="ECO:0000313" key="2">
    <source>
        <dbReference type="EMBL" id="KKN72690.1"/>
    </source>
</evidence>
<gene>
    <name evidence="2" type="ORF">LCGC14_0408310</name>
</gene>
<feature type="transmembrane region" description="Helical" evidence="1">
    <location>
        <begin position="21"/>
        <end position="42"/>
    </location>
</feature>
<protein>
    <recommendedName>
        <fullName evidence="3">DUF805 domain-containing protein</fullName>
    </recommendedName>
</protein>
<dbReference type="InterPro" id="IPR008523">
    <property type="entry name" value="DUF805"/>
</dbReference>
<name>A0A0F9SUN5_9ZZZZ</name>
<evidence type="ECO:0000256" key="1">
    <source>
        <dbReference type="SAM" id="Phobius"/>
    </source>
</evidence>
<keyword evidence="1" id="KW-0812">Transmembrane</keyword>
<comment type="caution">
    <text evidence="2">The sequence shown here is derived from an EMBL/GenBank/DDBJ whole genome shotgun (WGS) entry which is preliminary data.</text>
</comment>
<feature type="transmembrane region" description="Helical" evidence="1">
    <location>
        <begin position="48"/>
        <end position="71"/>
    </location>
</feature>
<keyword evidence="1" id="KW-1133">Transmembrane helix</keyword>
<organism evidence="2">
    <name type="scientific">marine sediment metagenome</name>
    <dbReference type="NCBI Taxonomy" id="412755"/>
    <lineage>
        <taxon>unclassified sequences</taxon>
        <taxon>metagenomes</taxon>
        <taxon>ecological metagenomes</taxon>
    </lineage>
</organism>
<reference evidence="2" key="1">
    <citation type="journal article" date="2015" name="Nature">
        <title>Complex archaea that bridge the gap between prokaryotes and eukaryotes.</title>
        <authorList>
            <person name="Spang A."/>
            <person name="Saw J.H."/>
            <person name="Jorgensen S.L."/>
            <person name="Zaremba-Niedzwiedzka K."/>
            <person name="Martijn J."/>
            <person name="Lind A.E."/>
            <person name="van Eijk R."/>
            <person name="Schleper C."/>
            <person name="Guy L."/>
            <person name="Ettema T.J."/>
        </authorList>
    </citation>
    <scope>NUCLEOTIDE SEQUENCE</scope>
</reference>
<dbReference type="GO" id="GO:0005886">
    <property type="term" value="C:plasma membrane"/>
    <property type="evidence" value="ECO:0007669"/>
    <property type="project" value="TreeGrafter"/>
</dbReference>
<feature type="transmembrane region" description="Helical" evidence="1">
    <location>
        <begin position="83"/>
        <end position="105"/>
    </location>
</feature>
<dbReference type="EMBL" id="LAZR01000357">
    <property type="protein sequence ID" value="KKN72690.1"/>
    <property type="molecule type" value="Genomic_DNA"/>
</dbReference>
<keyword evidence="1" id="KW-0472">Membrane</keyword>
<accession>A0A0F9SUN5</accession>
<dbReference type="Pfam" id="PF05656">
    <property type="entry name" value="DUF805"/>
    <property type="match status" value="1"/>
</dbReference>
<evidence type="ECO:0008006" key="3">
    <source>
        <dbReference type="Google" id="ProtNLM"/>
    </source>
</evidence>
<proteinExistence type="predicted"/>
<dbReference type="PANTHER" id="PTHR34980">
    <property type="entry name" value="INNER MEMBRANE PROTEIN-RELATED-RELATED"/>
    <property type="match status" value="1"/>
</dbReference>